<name>A0AA88V6F7_9ASTE</name>
<organism evidence="5 6">
    <name type="scientific">Escallonia herrerae</name>
    <dbReference type="NCBI Taxonomy" id="1293975"/>
    <lineage>
        <taxon>Eukaryota</taxon>
        <taxon>Viridiplantae</taxon>
        <taxon>Streptophyta</taxon>
        <taxon>Embryophyta</taxon>
        <taxon>Tracheophyta</taxon>
        <taxon>Spermatophyta</taxon>
        <taxon>Magnoliopsida</taxon>
        <taxon>eudicotyledons</taxon>
        <taxon>Gunneridae</taxon>
        <taxon>Pentapetalae</taxon>
        <taxon>asterids</taxon>
        <taxon>campanulids</taxon>
        <taxon>Escalloniales</taxon>
        <taxon>Escalloniaceae</taxon>
        <taxon>Escallonia</taxon>
    </lineage>
</organism>
<dbReference type="SUPFAM" id="SSF51445">
    <property type="entry name" value="(Trans)glycosidases"/>
    <property type="match status" value="1"/>
</dbReference>
<dbReference type="GO" id="GO:0005975">
    <property type="term" value="P:carbohydrate metabolic process"/>
    <property type="evidence" value="ECO:0007669"/>
    <property type="project" value="InterPro"/>
</dbReference>
<dbReference type="InterPro" id="IPR031330">
    <property type="entry name" value="Gly_Hdrlase_35_cat"/>
</dbReference>
<dbReference type="Proteomes" id="UP001188597">
    <property type="component" value="Unassembled WGS sequence"/>
</dbReference>
<dbReference type="Pfam" id="PF01301">
    <property type="entry name" value="Glyco_hydro_35"/>
    <property type="match status" value="1"/>
</dbReference>
<sequence length="84" mass="9531">MEELCAENGWWSVELATAKVAEGALSMRFLEVIIGSWGSRSVTYDQKALVIDGKRRILQSGSFHYPRTTPEMWPEIIRKSKEGT</sequence>
<dbReference type="GO" id="GO:0004565">
    <property type="term" value="F:beta-galactosidase activity"/>
    <property type="evidence" value="ECO:0007669"/>
    <property type="project" value="UniProtKB-EC"/>
</dbReference>
<dbReference type="InterPro" id="IPR017853">
    <property type="entry name" value="GH"/>
</dbReference>
<proteinExistence type="inferred from homology"/>
<comment type="caution">
    <text evidence="5">The sequence shown here is derived from an EMBL/GenBank/DDBJ whole genome shotgun (WGS) entry which is preliminary data.</text>
</comment>
<accession>A0AA88V6F7</accession>
<feature type="domain" description="Glycoside hydrolase 35 catalytic" evidence="4">
    <location>
        <begin position="49"/>
        <end position="82"/>
    </location>
</feature>
<dbReference type="PANTHER" id="PTHR23421">
    <property type="entry name" value="BETA-GALACTOSIDASE RELATED"/>
    <property type="match status" value="1"/>
</dbReference>
<comment type="similarity">
    <text evidence="2">Belongs to the glycosyl hydrolase 35 family.</text>
</comment>
<dbReference type="Gene3D" id="3.20.20.80">
    <property type="entry name" value="Glycosidases"/>
    <property type="match status" value="1"/>
</dbReference>
<gene>
    <name evidence="5" type="ORF">RJ639_020101</name>
</gene>
<protein>
    <recommendedName>
        <fullName evidence="3">beta-galactosidase</fullName>
        <ecNumber evidence="3">3.2.1.23</ecNumber>
    </recommendedName>
</protein>
<dbReference type="EC" id="3.2.1.23" evidence="3"/>
<comment type="catalytic activity">
    <reaction evidence="1">
        <text>Hydrolysis of terminal non-reducing beta-D-galactose residues in beta-D-galactosides.</text>
        <dbReference type="EC" id="3.2.1.23"/>
    </reaction>
</comment>
<keyword evidence="6" id="KW-1185">Reference proteome</keyword>
<evidence type="ECO:0000256" key="1">
    <source>
        <dbReference type="ARBA" id="ARBA00001412"/>
    </source>
</evidence>
<reference evidence="5" key="1">
    <citation type="submission" date="2022-12" db="EMBL/GenBank/DDBJ databases">
        <title>Draft genome assemblies for two species of Escallonia (Escalloniales).</title>
        <authorList>
            <person name="Chanderbali A."/>
            <person name="Dervinis C."/>
            <person name="Anghel I."/>
            <person name="Soltis D."/>
            <person name="Soltis P."/>
            <person name="Zapata F."/>
        </authorList>
    </citation>
    <scope>NUCLEOTIDE SEQUENCE</scope>
    <source>
        <strain evidence="5">UCBG64.0493</strain>
        <tissue evidence="5">Leaf</tissue>
    </source>
</reference>
<evidence type="ECO:0000256" key="3">
    <source>
        <dbReference type="ARBA" id="ARBA00012756"/>
    </source>
</evidence>
<evidence type="ECO:0000313" key="6">
    <source>
        <dbReference type="Proteomes" id="UP001188597"/>
    </source>
</evidence>
<evidence type="ECO:0000256" key="2">
    <source>
        <dbReference type="ARBA" id="ARBA00009809"/>
    </source>
</evidence>
<evidence type="ECO:0000313" key="5">
    <source>
        <dbReference type="EMBL" id="KAK3002740.1"/>
    </source>
</evidence>
<dbReference type="PRINTS" id="PR00742">
    <property type="entry name" value="GLHYDRLASE35"/>
</dbReference>
<dbReference type="InterPro" id="IPR001944">
    <property type="entry name" value="Glycoside_Hdrlase_35"/>
</dbReference>
<dbReference type="EMBL" id="JAVXUP010002537">
    <property type="protein sequence ID" value="KAK3002740.1"/>
    <property type="molecule type" value="Genomic_DNA"/>
</dbReference>
<dbReference type="AlphaFoldDB" id="A0AA88V6F7"/>
<evidence type="ECO:0000259" key="4">
    <source>
        <dbReference type="Pfam" id="PF01301"/>
    </source>
</evidence>